<comment type="caution">
    <text evidence="2">The sequence shown here is derived from an EMBL/GenBank/DDBJ whole genome shotgun (WGS) entry which is preliminary data.</text>
</comment>
<evidence type="ECO:0000313" key="3">
    <source>
        <dbReference type="Proteomes" id="UP000286415"/>
    </source>
</evidence>
<reference evidence="2 3" key="2">
    <citation type="journal article" date="2021" name="Genomics">
        <title>High-quality reference genome for Clonorchis sinensis.</title>
        <authorList>
            <person name="Young N.D."/>
            <person name="Stroehlein A.J."/>
            <person name="Kinkar L."/>
            <person name="Wang T."/>
            <person name="Sohn W.M."/>
            <person name="Chang B.C.H."/>
            <person name="Kaur P."/>
            <person name="Weisz D."/>
            <person name="Dudchenko O."/>
            <person name="Aiden E.L."/>
            <person name="Korhonen P.K."/>
            <person name="Gasser R.B."/>
        </authorList>
    </citation>
    <scope>NUCLEOTIDE SEQUENCE [LARGE SCALE GENOMIC DNA]</scope>
    <source>
        <strain evidence="2">Cs-k2</strain>
    </source>
</reference>
<evidence type="ECO:0000256" key="1">
    <source>
        <dbReference type="ARBA" id="ARBA00023002"/>
    </source>
</evidence>
<reference evidence="2 3" key="1">
    <citation type="journal article" date="2018" name="Biotechnol. Adv.">
        <title>Improved genomic resources and new bioinformatic workflow for the carcinogenic parasite Clonorchis sinensis: Biotechnological implications.</title>
        <authorList>
            <person name="Wang D."/>
            <person name="Korhonen P.K."/>
            <person name="Gasser R.B."/>
            <person name="Young N.D."/>
        </authorList>
    </citation>
    <scope>NUCLEOTIDE SEQUENCE [LARGE SCALE GENOMIC DNA]</scope>
    <source>
        <strain evidence="2">Cs-k2</strain>
    </source>
</reference>
<accession>A0A3R7FB58</accession>
<dbReference type="OrthoDB" id="191139at2759"/>
<gene>
    <name evidence="2" type="ORF">CSKR_104800</name>
</gene>
<organism evidence="2 3">
    <name type="scientific">Clonorchis sinensis</name>
    <name type="common">Chinese liver fluke</name>
    <dbReference type="NCBI Taxonomy" id="79923"/>
    <lineage>
        <taxon>Eukaryota</taxon>
        <taxon>Metazoa</taxon>
        <taxon>Spiralia</taxon>
        <taxon>Lophotrochozoa</taxon>
        <taxon>Platyhelminthes</taxon>
        <taxon>Trematoda</taxon>
        <taxon>Digenea</taxon>
        <taxon>Opisthorchiida</taxon>
        <taxon>Opisthorchiata</taxon>
        <taxon>Opisthorchiidae</taxon>
        <taxon>Clonorchis</taxon>
    </lineage>
</organism>
<dbReference type="PANTHER" id="PTHR43157:SF31">
    <property type="entry name" value="PHOSPHATIDYLINOSITOL-GLYCAN BIOSYNTHESIS CLASS F PROTEIN"/>
    <property type="match status" value="1"/>
</dbReference>
<sequence length="366" mass="40629">MDSPLLTEVPTISPNWTSRLKCIVRSAMSVNEKPIRETKGFWRKLCIIPGRLVGKIAIVTGANTGIGKMTAAELARRGCHVIMACRNKERAESAKKWILDTYGVGNPDYLKTNLADPCLTSSLTAVTSDQLQIEILDLASLKSVREFATRIVQQHEYLNYLINNAGLAMEEHCTTEDGYEQTIAVNHLGPFLLTELLVPLLRKGVPSRIIMVSSTAHWYGELRKPDLQTAPEEYGLVSAYAQSKLANLIHARELAKRLSGSGVIPVSLHPGAVRTELFRDARTIMSRMMRSLFLRFTITPWLGCQTTLYTVLTPNLTPGAYYDNCKETSPASKALNDADGEWLWNKSCELVGLTQEAVTDSKCEKN</sequence>
<dbReference type="CDD" id="cd05327">
    <property type="entry name" value="retinol-DH_like_SDR_c_like"/>
    <property type="match status" value="1"/>
</dbReference>
<keyword evidence="3" id="KW-1185">Reference proteome</keyword>
<dbReference type="EMBL" id="NIRI02000056">
    <property type="protein sequence ID" value="KAG5442959.1"/>
    <property type="molecule type" value="Genomic_DNA"/>
</dbReference>
<dbReference type="PRINTS" id="PR00081">
    <property type="entry name" value="GDHRDH"/>
</dbReference>
<keyword evidence="1" id="KW-0560">Oxidoreductase</keyword>
<name>A0A3R7FB58_CLOSI</name>
<dbReference type="Gene3D" id="3.40.50.720">
    <property type="entry name" value="NAD(P)-binding Rossmann-like Domain"/>
    <property type="match status" value="1"/>
</dbReference>
<proteinExistence type="predicted"/>
<dbReference type="InterPro" id="IPR036291">
    <property type="entry name" value="NAD(P)-bd_dom_sf"/>
</dbReference>
<dbReference type="Pfam" id="PF00106">
    <property type="entry name" value="adh_short"/>
    <property type="match status" value="2"/>
</dbReference>
<dbReference type="InterPro" id="IPR002347">
    <property type="entry name" value="SDR_fam"/>
</dbReference>
<evidence type="ECO:0000313" key="2">
    <source>
        <dbReference type="EMBL" id="KAG5442959.1"/>
    </source>
</evidence>
<dbReference type="GO" id="GO:0016491">
    <property type="term" value="F:oxidoreductase activity"/>
    <property type="evidence" value="ECO:0007669"/>
    <property type="project" value="UniProtKB-KW"/>
</dbReference>
<dbReference type="FunCoup" id="A0A3R7FB58">
    <property type="interactions" value="287"/>
</dbReference>
<dbReference type="Proteomes" id="UP000286415">
    <property type="component" value="Unassembled WGS sequence"/>
</dbReference>
<dbReference type="PANTHER" id="PTHR43157">
    <property type="entry name" value="PHOSPHATIDYLINOSITOL-GLYCAN BIOSYNTHESIS CLASS F PROTEIN-RELATED"/>
    <property type="match status" value="1"/>
</dbReference>
<dbReference type="AlphaFoldDB" id="A0A3R7FB58"/>
<dbReference type="SUPFAM" id="SSF51735">
    <property type="entry name" value="NAD(P)-binding Rossmann-fold domains"/>
    <property type="match status" value="1"/>
</dbReference>
<dbReference type="InParanoid" id="A0A3R7FB58"/>
<protein>
    <submittedName>
        <fullName evidence="2">Retinol dehydrogenase 12</fullName>
    </submittedName>
</protein>
<dbReference type="STRING" id="79923.A0A3R7FB58"/>